<reference evidence="2" key="5">
    <citation type="journal article" date="2021" name="G3 (Bethesda)">
        <title>Aegilops tauschii genome assembly Aet v5.0 features greater sequence contiguity and improved annotation.</title>
        <authorList>
            <person name="Wang L."/>
            <person name="Zhu T."/>
            <person name="Rodriguez J.C."/>
            <person name="Deal K.R."/>
            <person name="Dubcovsky J."/>
            <person name="McGuire P.E."/>
            <person name="Lux T."/>
            <person name="Spannagl M."/>
            <person name="Mayer K.F.X."/>
            <person name="Baldrich P."/>
            <person name="Meyers B.C."/>
            <person name="Huo N."/>
            <person name="Gu Y.Q."/>
            <person name="Zhou H."/>
            <person name="Devos K.M."/>
            <person name="Bennetzen J.L."/>
            <person name="Unver T."/>
            <person name="Budak H."/>
            <person name="Gulick P.J."/>
            <person name="Galiba G."/>
            <person name="Kalapos B."/>
            <person name="Nelson D.R."/>
            <person name="Li P."/>
            <person name="You F.M."/>
            <person name="Luo M.C."/>
            <person name="Dvorak J."/>
        </authorList>
    </citation>
    <scope>NUCLEOTIDE SEQUENCE [LARGE SCALE GENOMIC DNA]</scope>
    <source>
        <strain evidence="2">cv. AL8/78</strain>
    </source>
</reference>
<reference evidence="2" key="4">
    <citation type="submission" date="2019-03" db="UniProtKB">
        <authorList>
            <consortium name="EnsemblPlants"/>
        </authorList>
    </citation>
    <scope>IDENTIFICATION</scope>
</reference>
<keyword evidence="3" id="KW-1185">Reference proteome</keyword>
<organism evidence="2 3">
    <name type="scientific">Aegilops tauschii subsp. strangulata</name>
    <name type="common">Goatgrass</name>
    <dbReference type="NCBI Taxonomy" id="200361"/>
    <lineage>
        <taxon>Eukaryota</taxon>
        <taxon>Viridiplantae</taxon>
        <taxon>Streptophyta</taxon>
        <taxon>Embryophyta</taxon>
        <taxon>Tracheophyta</taxon>
        <taxon>Spermatophyta</taxon>
        <taxon>Magnoliopsida</taxon>
        <taxon>Liliopsida</taxon>
        <taxon>Poales</taxon>
        <taxon>Poaceae</taxon>
        <taxon>BOP clade</taxon>
        <taxon>Pooideae</taxon>
        <taxon>Triticodae</taxon>
        <taxon>Triticeae</taxon>
        <taxon>Triticinae</taxon>
        <taxon>Aegilops</taxon>
    </lineage>
</organism>
<reference evidence="3" key="2">
    <citation type="journal article" date="2017" name="Nat. Plants">
        <title>The Aegilops tauschii genome reveals multiple impacts of transposons.</title>
        <authorList>
            <person name="Zhao G."/>
            <person name="Zou C."/>
            <person name="Li K."/>
            <person name="Wang K."/>
            <person name="Li T."/>
            <person name="Gao L."/>
            <person name="Zhang X."/>
            <person name="Wang H."/>
            <person name="Yang Z."/>
            <person name="Liu X."/>
            <person name="Jiang W."/>
            <person name="Mao L."/>
            <person name="Kong X."/>
            <person name="Jiao Y."/>
            <person name="Jia J."/>
        </authorList>
    </citation>
    <scope>NUCLEOTIDE SEQUENCE [LARGE SCALE GENOMIC DNA]</scope>
    <source>
        <strain evidence="3">cv. AL8/78</strain>
    </source>
</reference>
<sequence>MKRILVFLVKSTLEFFMAEVQANRVVQLLAQNVVFYSLNGTALPIGSFLPLYYVVCSHEF</sequence>
<protein>
    <submittedName>
        <fullName evidence="2">Uncharacterized protein</fullName>
    </submittedName>
</protein>
<dbReference type="Gramene" id="AET1Gv20706100.34">
    <property type="protein sequence ID" value="AET1Gv20706100.34"/>
    <property type="gene ID" value="AET1Gv20706100"/>
</dbReference>
<accession>A0A452ZC19</accession>
<evidence type="ECO:0000313" key="3">
    <source>
        <dbReference type="Proteomes" id="UP000015105"/>
    </source>
</evidence>
<dbReference type="EnsemblPlants" id="AET1Gv20706100.34">
    <property type="protein sequence ID" value="AET1Gv20706100.34"/>
    <property type="gene ID" value="AET1Gv20706100"/>
</dbReference>
<evidence type="ECO:0000256" key="1">
    <source>
        <dbReference type="SAM" id="Phobius"/>
    </source>
</evidence>
<evidence type="ECO:0000313" key="2">
    <source>
        <dbReference type="EnsemblPlants" id="AET1Gv20706100.34"/>
    </source>
</evidence>
<keyword evidence="1" id="KW-0472">Membrane</keyword>
<proteinExistence type="predicted"/>
<reference evidence="3" key="1">
    <citation type="journal article" date="2014" name="Science">
        <title>Ancient hybridizations among the ancestral genomes of bread wheat.</title>
        <authorList>
            <consortium name="International Wheat Genome Sequencing Consortium,"/>
            <person name="Marcussen T."/>
            <person name="Sandve S.R."/>
            <person name="Heier L."/>
            <person name="Spannagl M."/>
            <person name="Pfeifer M."/>
            <person name="Jakobsen K.S."/>
            <person name="Wulff B.B."/>
            <person name="Steuernagel B."/>
            <person name="Mayer K.F."/>
            <person name="Olsen O.A."/>
        </authorList>
    </citation>
    <scope>NUCLEOTIDE SEQUENCE [LARGE SCALE GENOMIC DNA]</scope>
    <source>
        <strain evidence="3">cv. AL8/78</strain>
    </source>
</reference>
<reference evidence="2" key="3">
    <citation type="journal article" date="2017" name="Nature">
        <title>Genome sequence of the progenitor of the wheat D genome Aegilops tauschii.</title>
        <authorList>
            <person name="Luo M.C."/>
            <person name="Gu Y.Q."/>
            <person name="Puiu D."/>
            <person name="Wang H."/>
            <person name="Twardziok S.O."/>
            <person name="Deal K.R."/>
            <person name="Huo N."/>
            <person name="Zhu T."/>
            <person name="Wang L."/>
            <person name="Wang Y."/>
            <person name="McGuire P.E."/>
            <person name="Liu S."/>
            <person name="Long H."/>
            <person name="Ramasamy R.K."/>
            <person name="Rodriguez J.C."/>
            <person name="Van S.L."/>
            <person name="Yuan L."/>
            <person name="Wang Z."/>
            <person name="Xia Z."/>
            <person name="Xiao L."/>
            <person name="Anderson O.D."/>
            <person name="Ouyang S."/>
            <person name="Liang Y."/>
            <person name="Zimin A.V."/>
            <person name="Pertea G."/>
            <person name="Qi P."/>
            <person name="Bennetzen J.L."/>
            <person name="Dai X."/>
            <person name="Dawson M.W."/>
            <person name="Muller H.G."/>
            <person name="Kugler K."/>
            <person name="Rivarola-Duarte L."/>
            <person name="Spannagl M."/>
            <person name="Mayer K.F.X."/>
            <person name="Lu F.H."/>
            <person name="Bevan M.W."/>
            <person name="Leroy P."/>
            <person name="Li P."/>
            <person name="You F.M."/>
            <person name="Sun Q."/>
            <person name="Liu Z."/>
            <person name="Lyons E."/>
            <person name="Wicker T."/>
            <person name="Salzberg S.L."/>
            <person name="Devos K.M."/>
            <person name="Dvorak J."/>
        </authorList>
    </citation>
    <scope>NUCLEOTIDE SEQUENCE [LARGE SCALE GENOMIC DNA]</scope>
    <source>
        <strain evidence="2">cv. AL8/78</strain>
    </source>
</reference>
<dbReference type="Proteomes" id="UP000015105">
    <property type="component" value="Chromosome 1D"/>
</dbReference>
<keyword evidence="1" id="KW-1133">Transmembrane helix</keyword>
<keyword evidence="1" id="KW-0812">Transmembrane</keyword>
<dbReference type="AlphaFoldDB" id="A0A452ZC19"/>
<name>A0A452ZC19_AEGTS</name>
<feature type="transmembrane region" description="Helical" evidence="1">
    <location>
        <begin position="34"/>
        <end position="55"/>
    </location>
</feature>